<dbReference type="GO" id="GO:0008441">
    <property type="term" value="F:3'(2'),5'-bisphosphate nucleotidase activity"/>
    <property type="evidence" value="ECO:0007669"/>
    <property type="project" value="UniProtKB-EC"/>
</dbReference>
<dbReference type="InterPro" id="IPR001667">
    <property type="entry name" value="DDH_dom"/>
</dbReference>
<dbReference type="EC" id="3.1.3.7" evidence="3"/>
<accession>A0ABV9Q5R8</accession>
<feature type="domain" description="DDH" evidence="1">
    <location>
        <begin position="20"/>
        <end position="160"/>
    </location>
</feature>
<protein>
    <submittedName>
        <fullName evidence="3">Bifunctional oligoribonuclease/PAP phosphatase NrnA</fullName>
        <ecNumber evidence="3">3.1.3.7</ecNumber>
    </submittedName>
</protein>
<dbReference type="Gene3D" id="3.90.1640.10">
    <property type="entry name" value="inorganic pyrophosphatase (n-terminal core)"/>
    <property type="match status" value="1"/>
</dbReference>
<dbReference type="InterPro" id="IPR003156">
    <property type="entry name" value="DHHA1_dom"/>
</dbReference>
<sequence length="324" mass="35723">MNTEQMLQEAADFLKEHDDFLVLTHVQPDGDALGSTLGLAHLLEAWGKRFVIACEEPVPDRFTFLPMNEQIRLASELNRKFTNLVALDCGDLQRLGGCSALLEENAAILNIDHHKTNDSFGKVNLVDLESAATSQIVYNLARHMRTDIRREMAICLYTGILTDTGGFRYSNTTVEVHRIAADLLSAGVSPYDIADRVFETLSWSQALLIREALGALQRDETGKVAWIVVNRELLKRVGASDEDVEGLVSYARNIQGVEVGILFREKAEGVVKVSFRSKYQVDVGEIALFFGGGGHARAAGCTIEGSIEQIQSDVLAKVRESLRS</sequence>
<evidence type="ECO:0000313" key="4">
    <source>
        <dbReference type="Proteomes" id="UP001596002"/>
    </source>
</evidence>
<feature type="domain" description="DHHA1" evidence="2">
    <location>
        <begin position="237"/>
        <end position="312"/>
    </location>
</feature>
<dbReference type="Gene3D" id="3.10.310.30">
    <property type="match status" value="1"/>
</dbReference>
<dbReference type="InterPro" id="IPR038763">
    <property type="entry name" value="DHH_sf"/>
</dbReference>
<proteinExistence type="predicted"/>
<keyword evidence="3" id="KW-0378">Hydrolase</keyword>
<dbReference type="Pfam" id="PF01368">
    <property type="entry name" value="DHH"/>
    <property type="match status" value="1"/>
</dbReference>
<dbReference type="InterPro" id="IPR051319">
    <property type="entry name" value="Oligoribo/pAp-PDE_c-di-AMP_PDE"/>
</dbReference>
<reference evidence="4" key="1">
    <citation type="journal article" date="2019" name="Int. J. Syst. Evol. Microbiol.">
        <title>The Global Catalogue of Microorganisms (GCM) 10K type strain sequencing project: providing services to taxonomists for standard genome sequencing and annotation.</title>
        <authorList>
            <consortium name="The Broad Institute Genomics Platform"/>
            <consortium name="The Broad Institute Genome Sequencing Center for Infectious Disease"/>
            <person name="Wu L."/>
            <person name="Ma J."/>
        </authorList>
    </citation>
    <scope>NUCLEOTIDE SEQUENCE [LARGE SCALE GENOMIC DNA]</scope>
    <source>
        <strain evidence="4">WYCCWR 12678</strain>
    </source>
</reference>
<dbReference type="PANTHER" id="PTHR47618:SF1">
    <property type="entry name" value="BIFUNCTIONAL OLIGORIBONUCLEASE AND PAP PHOSPHATASE NRNA"/>
    <property type="match status" value="1"/>
</dbReference>
<dbReference type="Pfam" id="PF02272">
    <property type="entry name" value="DHHA1"/>
    <property type="match status" value="1"/>
</dbReference>
<dbReference type="Proteomes" id="UP001596002">
    <property type="component" value="Unassembled WGS sequence"/>
</dbReference>
<gene>
    <name evidence="3" type="ORF">ACFO8Q_15910</name>
</gene>
<dbReference type="EMBL" id="JBHSHC010000112">
    <property type="protein sequence ID" value="MFC4768832.1"/>
    <property type="molecule type" value="Genomic_DNA"/>
</dbReference>
<evidence type="ECO:0000259" key="1">
    <source>
        <dbReference type="Pfam" id="PF01368"/>
    </source>
</evidence>
<organism evidence="3 4">
    <name type="scientific">Effusibacillus consociatus</name>
    <dbReference type="NCBI Taxonomy" id="1117041"/>
    <lineage>
        <taxon>Bacteria</taxon>
        <taxon>Bacillati</taxon>
        <taxon>Bacillota</taxon>
        <taxon>Bacilli</taxon>
        <taxon>Bacillales</taxon>
        <taxon>Alicyclobacillaceae</taxon>
        <taxon>Effusibacillus</taxon>
    </lineage>
</organism>
<dbReference type="PANTHER" id="PTHR47618">
    <property type="entry name" value="BIFUNCTIONAL OLIGORIBONUCLEASE AND PAP PHOSPHATASE NRNA"/>
    <property type="match status" value="1"/>
</dbReference>
<evidence type="ECO:0000313" key="3">
    <source>
        <dbReference type="EMBL" id="MFC4768832.1"/>
    </source>
</evidence>
<name>A0ABV9Q5R8_9BACL</name>
<evidence type="ECO:0000259" key="2">
    <source>
        <dbReference type="Pfam" id="PF02272"/>
    </source>
</evidence>
<dbReference type="RefSeq" id="WP_380026780.1">
    <property type="nucleotide sequence ID" value="NZ_JBHSHC010000112.1"/>
</dbReference>
<keyword evidence="4" id="KW-1185">Reference proteome</keyword>
<dbReference type="SUPFAM" id="SSF64182">
    <property type="entry name" value="DHH phosphoesterases"/>
    <property type="match status" value="1"/>
</dbReference>
<comment type="caution">
    <text evidence="3">The sequence shown here is derived from an EMBL/GenBank/DDBJ whole genome shotgun (WGS) entry which is preliminary data.</text>
</comment>